<reference evidence="2" key="1">
    <citation type="submission" date="2013-06" db="EMBL/GenBank/DDBJ databases">
        <authorList>
            <person name="Zhao Q."/>
        </authorList>
    </citation>
    <scope>NUCLEOTIDE SEQUENCE</scope>
    <source>
        <strain evidence="2">cv. W1943</strain>
    </source>
</reference>
<dbReference type="EnsemblPlants" id="ORUFI08G20370.1">
    <property type="protein sequence ID" value="ORUFI08G20370.1"/>
    <property type="gene ID" value="ORUFI08G20370"/>
</dbReference>
<dbReference type="Proteomes" id="UP000008022">
    <property type="component" value="Unassembled WGS sequence"/>
</dbReference>
<dbReference type="HOGENOM" id="CLU_183288_0_0_1"/>
<organism evidence="1 2">
    <name type="scientific">Oryza rufipogon</name>
    <name type="common">Brownbeard rice</name>
    <name type="synonym">Asian wild rice</name>
    <dbReference type="NCBI Taxonomy" id="4529"/>
    <lineage>
        <taxon>Eukaryota</taxon>
        <taxon>Viridiplantae</taxon>
        <taxon>Streptophyta</taxon>
        <taxon>Embryophyta</taxon>
        <taxon>Tracheophyta</taxon>
        <taxon>Spermatophyta</taxon>
        <taxon>Magnoliopsida</taxon>
        <taxon>Liliopsida</taxon>
        <taxon>Poales</taxon>
        <taxon>Poaceae</taxon>
        <taxon>BOP clade</taxon>
        <taxon>Oryzoideae</taxon>
        <taxon>Oryzeae</taxon>
        <taxon>Oryzinae</taxon>
        <taxon>Oryza</taxon>
    </lineage>
</organism>
<dbReference type="Gramene" id="ORUFI08G20370.1">
    <property type="protein sequence ID" value="ORUFI08G20370.1"/>
    <property type="gene ID" value="ORUFI08G20370"/>
</dbReference>
<protein>
    <submittedName>
        <fullName evidence="1">Uncharacterized protein</fullName>
    </submittedName>
</protein>
<sequence length="102" mass="11170">MEHRCVSRGLAGDELRVKTQPGLGRTDNDGSFPLLRALSCRLIPQGWLPSESPILALLSPCRTAVTRWSVTLSGDRSSASLLPDLCVGNVGVWVVFYHHSQR</sequence>
<proteinExistence type="predicted"/>
<accession>A0A0E0QKB4</accession>
<evidence type="ECO:0000313" key="2">
    <source>
        <dbReference type="Proteomes" id="UP000008022"/>
    </source>
</evidence>
<name>A0A0E0QKB4_ORYRU</name>
<reference evidence="1" key="2">
    <citation type="submission" date="2015-06" db="UniProtKB">
        <authorList>
            <consortium name="EnsemblPlants"/>
        </authorList>
    </citation>
    <scope>IDENTIFICATION</scope>
</reference>
<dbReference type="AlphaFoldDB" id="A0A0E0QKB4"/>
<keyword evidence="2" id="KW-1185">Reference proteome</keyword>
<evidence type="ECO:0000313" key="1">
    <source>
        <dbReference type="EnsemblPlants" id="ORUFI08G20370.1"/>
    </source>
</evidence>